<accession>A0A842HG83</accession>
<dbReference type="Gene3D" id="3.40.710.10">
    <property type="entry name" value="DD-peptidase/beta-lactamase superfamily"/>
    <property type="match status" value="1"/>
</dbReference>
<dbReference type="EMBL" id="JACHVB010000025">
    <property type="protein sequence ID" value="MBC2594587.1"/>
    <property type="molecule type" value="Genomic_DNA"/>
</dbReference>
<evidence type="ECO:0000313" key="3">
    <source>
        <dbReference type="EMBL" id="MBC2594587.1"/>
    </source>
</evidence>
<evidence type="ECO:0000313" key="4">
    <source>
        <dbReference type="Proteomes" id="UP000546464"/>
    </source>
</evidence>
<evidence type="ECO:0000256" key="1">
    <source>
        <dbReference type="SAM" id="SignalP"/>
    </source>
</evidence>
<dbReference type="AlphaFoldDB" id="A0A842HG83"/>
<gene>
    <name evidence="3" type="ORF">H5P28_09980</name>
</gene>
<name>A0A842HG83_9BACT</name>
<keyword evidence="4" id="KW-1185">Reference proteome</keyword>
<keyword evidence="1" id="KW-0732">Signal</keyword>
<organism evidence="3 4">
    <name type="scientific">Ruficoccus amylovorans</name>
    <dbReference type="NCBI Taxonomy" id="1804625"/>
    <lineage>
        <taxon>Bacteria</taxon>
        <taxon>Pseudomonadati</taxon>
        <taxon>Verrucomicrobiota</taxon>
        <taxon>Opitutia</taxon>
        <taxon>Puniceicoccales</taxon>
        <taxon>Cerasicoccaceae</taxon>
        <taxon>Ruficoccus</taxon>
    </lineage>
</organism>
<dbReference type="SUPFAM" id="SSF56601">
    <property type="entry name" value="beta-lactamase/transpeptidase-like"/>
    <property type="match status" value="1"/>
</dbReference>
<dbReference type="Proteomes" id="UP000546464">
    <property type="component" value="Unassembled WGS sequence"/>
</dbReference>
<evidence type="ECO:0000259" key="2">
    <source>
        <dbReference type="Pfam" id="PF00144"/>
    </source>
</evidence>
<reference evidence="3 4" key="1">
    <citation type="submission" date="2020-07" db="EMBL/GenBank/DDBJ databases">
        <authorList>
            <person name="Feng X."/>
        </authorList>
    </citation>
    <scope>NUCLEOTIDE SEQUENCE [LARGE SCALE GENOMIC DNA]</scope>
    <source>
        <strain evidence="3 4">JCM31066</strain>
    </source>
</reference>
<protein>
    <submittedName>
        <fullName evidence="3">Beta-lactamase family protein</fullName>
    </submittedName>
</protein>
<feature type="chain" id="PRO_5032444791" evidence="1">
    <location>
        <begin position="25"/>
        <end position="428"/>
    </location>
</feature>
<dbReference type="RefSeq" id="WP_185675568.1">
    <property type="nucleotide sequence ID" value="NZ_JACHVB010000025.1"/>
</dbReference>
<dbReference type="Pfam" id="PF00144">
    <property type="entry name" value="Beta-lactamase"/>
    <property type="match status" value="1"/>
</dbReference>
<comment type="caution">
    <text evidence="3">The sequence shown here is derived from an EMBL/GenBank/DDBJ whole genome shotgun (WGS) entry which is preliminary data.</text>
</comment>
<sequence>MRWWQLCRGLVPVLLFTLCASELAAQASFRDGGLVIPLQPPKEDINPALDVSDMAAVRALTPGAAHPAISPEMLERFGEYITDLAEDYGLPGMALAIVQDGQVVLQQVVGYANLKTGERLTERTRFNAGPASQALTSLLAASLESPSFTYDKPAQKLWPRFRMSARELSGEVTIRQLLTMTAGIPDYTDDILDPAWARPEDVMAVIAQAPVSANPGQRFSRSLVSIAAAGYLLPRSAGKDSEFYKDYIETVQDKIFGPVGMEDATFSLAEAQASGQMASAHQYADRGRYDPTGFWQPEQNAFAPAIGLKASLRDMTRWLITELNMGLTPDGQRIADTVSVRERWQPARTEDSRNFGMGWSRRYYRNVEIIGTEGSYDRHSVAMALFPGYRTGFVALINTDSPDAQKVLSELPLGIAEMLKSTENKARQ</sequence>
<dbReference type="InterPro" id="IPR050491">
    <property type="entry name" value="AmpC-like"/>
</dbReference>
<dbReference type="InterPro" id="IPR001466">
    <property type="entry name" value="Beta-lactam-related"/>
</dbReference>
<dbReference type="PANTHER" id="PTHR46825:SF15">
    <property type="entry name" value="BETA-LACTAMASE-RELATED DOMAIN-CONTAINING PROTEIN"/>
    <property type="match status" value="1"/>
</dbReference>
<feature type="domain" description="Beta-lactamase-related" evidence="2">
    <location>
        <begin position="79"/>
        <end position="403"/>
    </location>
</feature>
<dbReference type="InterPro" id="IPR012338">
    <property type="entry name" value="Beta-lactam/transpept-like"/>
</dbReference>
<dbReference type="PANTHER" id="PTHR46825">
    <property type="entry name" value="D-ALANYL-D-ALANINE-CARBOXYPEPTIDASE/ENDOPEPTIDASE AMPH"/>
    <property type="match status" value="1"/>
</dbReference>
<proteinExistence type="predicted"/>
<feature type="signal peptide" evidence="1">
    <location>
        <begin position="1"/>
        <end position="24"/>
    </location>
</feature>